<dbReference type="EC" id="3.1.2.-" evidence="3"/>
<evidence type="ECO:0000256" key="2">
    <source>
        <dbReference type="ARBA" id="ARBA00022801"/>
    </source>
</evidence>
<dbReference type="RefSeq" id="WP_394457804.1">
    <property type="nucleotide sequence ID" value="NZ_JBIGHZ010000001.1"/>
</dbReference>
<gene>
    <name evidence="3" type="ORF">ACG0Z6_00520</name>
</gene>
<comment type="similarity">
    <text evidence="1">Belongs to the 4-hydroxybenzoyl-CoA thioesterase family.</text>
</comment>
<dbReference type="PANTHER" id="PTHR31793:SF27">
    <property type="entry name" value="NOVEL THIOESTERASE SUPERFAMILY DOMAIN AND SAPOSIN A-TYPE DOMAIN CONTAINING PROTEIN (0610012H03RIK)"/>
    <property type="match status" value="1"/>
</dbReference>
<dbReference type="EMBL" id="JBIGHZ010000001">
    <property type="protein sequence ID" value="MFG6446717.1"/>
    <property type="molecule type" value="Genomic_DNA"/>
</dbReference>
<keyword evidence="2 3" id="KW-0378">Hydrolase</keyword>
<comment type="caution">
    <text evidence="3">The sequence shown here is derived from an EMBL/GenBank/DDBJ whole genome shotgun (WGS) entry which is preliminary data.</text>
</comment>
<reference evidence="3 4" key="1">
    <citation type="submission" date="2024-08" db="EMBL/GenBank/DDBJ databases">
        <authorList>
            <person name="Lu H."/>
        </authorList>
    </citation>
    <scope>NUCLEOTIDE SEQUENCE [LARGE SCALE GENOMIC DNA]</scope>
    <source>
        <strain evidence="3 4">BYS180W</strain>
    </source>
</reference>
<dbReference type="Pfam" id="PF13279">
    <property type="entry name" value="4HBT_2"/>
    <property type="match status" value="1"/>
</dbReference>
<dbReference type="InterPro" id="IPR029069">
    <property type="entry name" value="HotDog_dom_sf"/>
</dbReference>
<sequence>MSLDLGVEIDWSPAFHDFDPMAVVWHGNYLKYLEHARTALLQKFDYDYPQMRDSGYVWPIVDMRLKYVAPIEYGQGLRIRAEIVEYENRLVIDYRIRDAASGRVLTKARSVQVAVEIATREMAYVCPQVLWDKLGVRPQ</sequence>
<protein>
    <submittedName>
        <fullName evidence="3">Acyl-CoA thioesterase</fullName>
        <ecNumber evidence="3">3.1.2.-</ecNumber>
    </submittedName>
</protein>
<accession>A0ABW7FQX3</accession>
<dbReference type="Proteomes" id="UP001606099">
    <property type="component" value="Unassembled WGS sequence"/>
</dbReference>
<name>A0ABW7FQX3_9BURK</name>
<dbReference type="Gene3D" id="3.10.129.10">
    <property type="entry name" value="Hotdog Thioesterase"/>
    <property type="match status" value="1"/>
</dbReference>
<dbReference type="GO" id="GO:0016787">
    <property type="term" value="F:hydrolase activity"/>
    <property type="evidence" value="ECO:0007669"/>
    <property type="project" value="UniProtKB-KW"/>
</dbReference>
<dbReference type="InterPro" id="IPR050563">
    <property type="entry name" value="4-hydroxybenzoyl-CoA_TE"/>
</dbReference>
<keyword evidence="4" id="KW-1185">Reference proteome</keyword>
<organism evidence="3 4">
    <name type="scientific">Roseateles rivi</name>
    <dbReference type="NCBI Taxonomy" id="3299028"/>
    <lineage>
        <taxon>Bacteria</taxon>
        <taxon>Pseudomonadati</taxon>
        <taxon>Pseudomonadota</taxon>
        <taxon>Betaproteobacteria</taxon>
        <taxon>Burkholderiales</taxon>
        <taxon>Sphaerotilaceae</taxon>
        <taxon>Roseateles</taxon>
    </lineage>
</organism>
<evidence type="ECO:0000256" key="1">
    <source>
        <dbReference type="ARBA" id="ARBA00005953"/>
    </source>
</evidence>
<dbReference type="PANTHER" id="PTHR31793">
    <property type="entry name" value="4-HYDROXYBENZOYL-COA THIOESTERASE FAMILY MEMBER"/>
    <property type="match status" value="1"/>
</dbReference>
<evidence type="ECO:0000313" key="4">
    <source>
        <dbReference type="Proteomes" id="UP001606099"/>
    </source>
</evidence>
<dbReference type="CDD" id="cd00586">
    <property type="entry name" value="4HBT"/>
    <property type="match status" value="1"/>
</dbReference>
<proteinExistence type="inferred from homology"/>
<evidence type="ECO:0000313" key="3">
    <source>
        <dbReference type="EMBL" id="MFG6446717.1"/>
    </source>
</evidence>
<dbReference type="SUPFAM" id="SSF54637">
    <property type="entry name" value="Thioesterase/thiol ester dehydrase-isomerase"/>
    <property type="match status" value="1"/>
</dbReference>